<protein>
    <recommendedName>
        <fullName evidence="6">Transcription antitermination protein NusB</fullName>
    </recommendedName>
    <alternativeName>
        <fullName evidence="6">Antitermination factor NusB</fullName>
    </alternativeName>
</protein>
<evidence type="ECO:0000256" key="5">
    <source>
        <dbReference type="ARBA" id="ARBA00023163"/>
    </source>
</evidence>
<comment type="function">
    <text evidence="6">Involved in transcription antitermination. Required for transcription of ribosomal RNA (rRNA) genes. Binds specifically to the boxA antiterminator sequence of the ribosomal RNA (rrn) operons.</text>
</comment>
<dbReference type="Proteomes" id="UP000078582">
    <property type="component" value="Chromosome"/>
</dbReference>
<dbReference type="EMBL" id="CP014873">
    <property type="protein sequence ID" value="ANK63062.1"/>
    <property type="molecule type" value="Genomic_DNA"/>
</dbReference>
<dbReference type="GeneID" id="42982585"/>
<dbReference type="NCBIfam" id="TIGR01951">
    <property type="entry name" value="nusB"/>
    <property type="match status" value="1"/>
</dbReference>
<keyword evidence="3 6" id="KW-0694">RNA-binding</keyword>
<dbReference type="PANTHER" id="PTHR11078:SF3">
    <property type="entry name" value="ANTITERMINATION NUSB DOMAIN-CONTAINING PROTEIN"/>
    <property type="match status" value="1"/>
</dbReference>
<dbReference type="OrthoDB" id="9811381at2"/>
<accession>A0A192H4B7</accession>
<gene>
    <name evidence="6" type="primary">nusB</name>
    <name evidence="7" type="ORF">AYR53_09985</name>
</gene>
<proteinExistence type="inferred from homology"/>
<dbReference type="STRING" id="375175.AYR53_09985"/>
<reference evidence="7 8" key="1">
    <citation type="submission" date="2016-03" db="EMBL/GenBank/DDBJ databases">
        <title>Pediococcus and Lactobacillus from brewery environment - whole genome sequencing and assembly.</title>
        <authorList>
            <person name="Behr J."/>
            <person name="Geissler A.J."/>
            <person name="Vogel R.F."/>
        </authorList>
    </citation>
    <scope>NUCLEOTIDE SEQUENCE [LARGE SCALE GENOMIC DNA]</scope>
    <source>
        <strain evidence="7 8">TMW 1.1989</strain>
    </source>
</reference>
<dbReference type="AlphaFoldDB" id="A0A192H4B7"/>
<comment type="similarity">
    <text evidence="1 6">Belongs to the NusB family.</text>
</comment>
<evidence type="ECO:0000256" key="4">
    <source>
        <dbReference type="ARBA" id="ARBA00023015"/>
    </source>
</evidence>
<dbReference type="GO" id="GO:0003723">
    <property type="term" value="F:RNA binding"/>
    <property type="evidence" value="ECO:0007669"/>
    <property type="project" value="UniProtKB-UniRule"/>
</dbReference>
<dbReference type="GO" id="GO:0006353">
    <property type="term" value="P:DNA-templated transcription termination"/>
    <property type="evidence" value="ECO:0007669"/>
    <property type="project" value="UniProtKB-UniRule"/>
</dbReference>
<keyword evidence="4 6" id="KW-0805">Transcription regulation</keyword>
<evidence type="ECO:0000256" key="1">
    <source>
        <dbReference type="ARBA" id="ARBA00005952"/>
    </source>
</evidence>
<evidence type="ECO:0000313" key="7">
    <source>
        <dbReference type="EMBL" id="ANK63062.1"/>
    </source>
</evidence>
<dbReference type="Gene3D" id="1.10.940.10">
    <property type="entry name" value="NusB-like"/>
    <property type="match status" value="1"/>
</dbReference>
<dbReference type="InterPro" id="IPR011605">
    <property type="entry name" value="NusB_fam"/>
</dbReference>
<dbReference type="RefSeq" id="WP_068223821.1">
    <property type="nucleotide sequence ID" value="NZ_CP014623.1"/>
</dbReference>
<organism evidence="7 8">
    <name type="scientific">Loigolactobacillus backii</name>
    <dbReference type="NCBI Taxonomy" id="375175"/>
    <lineage>
        <taxon>Bacteria</taxon>
        <taxon>Bacillati</taxon>
        <taxon>Bacillota</taxon>
        <taxon>Bacilli</taxon>
        <taxon>Lactobacillales</taxon>
        <taxon>Lactobacillaceae</taxon>
        <taxon>Loigolactobacillus</taxon>
    </lineage>
</organism>
<dbReference type="KEGG" id="lbt:AYR52_03325"/>
<name>A0A192H4B7_9LACO</name>
<dbReference type="SUPFAM" id="SSF48013">
    <property type="entry name" value="NusB-like"/>
    <property type="match status" value="1"/>
</dbReference>
<dbReference type="PANTHER" id="PTHR11078">
    <property type="entry name" value="N UTILIZATION SUBSTANCE PROTEIN B-RELATED"/>
    <property type="match status" value="1"/>
</dbReference>
<evidence type="ECO:0000256" key="2">
    <source>
        <dbReference type="ARBA" id="ARBA00022814"/>
    </source>
</evidence>
<evidence type="ECO:0000256" key="3">
    <source>
        <dbReference type="ARBA" id="ARBA00022884"/>
    </source>
</evidence>
<evidence type="ECO:0000256" key="6">
    <source>
        <dbReference type="HAMAP-Rule" id="MF_00073"/>
    </source>
</evidence>
<dbReference type="InterPro" id="IPR035926">
    <property type="entry name" value="NusB-like_sf"/>
</dbReference>
<dbReference type="HAMAP" id="MF_00073">
    <property type="entry name" value="NusB"/>
    <property type="match status" value="1"/>
</dbReference>
<sequence>MTITRHKIRELAFQTLFAIDANPEVDQTALMNSLLAPVDSVTEESVIPAYLQSLVTGVSNSTEVLDEQIAVHLSKNWSIKRIAKTDLVILRIAIFEITNVEDVPARVAVNEALELARKYNDERSRRFINGVLSAILREQATPDN</sequence>
<dbReference type="Pfam" id="PF01029">
    <property type="entry name" value="NusB"/>
    <property type="match status" value="1"/>
</dbReference>
<keyword evidence="2 6" id="KW-0889">Transcription antitermination</keyword>
<dbReference type="GO" id="GO:0005829">
    <property type="term" value="C:cytosol"/>
    <property type="evidence" value="ECO:0007669"/>
    <property type="project" value="TreeGrafter"/>
</dbReference>
<dbReference type="GO" id="GO:0031564">
    <property type="term" value="P:transcription antitermination"/>
    <property type="evidence" value="ECO:0007669"/>
    <property type="project" value="UniProtKB-KW"/>
</dbReference>
<dbReference type="InterPro" id="IPR006027">
    <property type="entry name" value="NusB_RsmB_TIM44"/>
</dbReference>
<dbReference type="NCBIfam" id="NF001223">
    <property type="entry name" value="PRK00202.1-1"/>
    <property type="match status" value="1"/>
</dbReference>
<keyword evidence="5 6" id="KW-0804">Transcription</keyword>
<evidence type="ECO:0000313" key="8">
    <source>
        <dbReference type="Proteomes" id="UP000078582"/>
    </source>
</evidence>
<keyword evidence="8" id="KW-1185">Reference proteome</keyword>